<dbReference type="InterPro" id="IPR029060">
    <property type="entry name" value="PIN-like_dom_sf"/>
</dbReference>
<proteinExistence type="predicted"/>
<sequence>MKYKLLIDTCVWLDLAKSVKNEKLISLLEEFLQNGEIELIVPEIVIDEFSRNKERIIIDAGKSMSSHFKTVKNLVEEHSDKDFKETILTQLNNIDKKIPILGESVSSSISRIEKLLNESEILEVTNDIKLSATQRAIEKLAPFHNSKNSIGDSIIIETLNDYKIKNSVQEFAIIFITHNTNDFSVKTGNKKDSHEDFATIFDSKKCQYYINLPEALNSINPILVEEFDFTNNWEFEFREWSEILEAEEELRLKIWYNRHKFSEHQIETGKIKIIKREEFDIKNSQTTIVDDIWEEALKSAKKVEDKFSEDELYFDNFEWGMINGKLSALRWVTGDDWDNLDG</sequence>
<dbReference type="Pfam" id="PF16289">
    <property type="entry name" value="PIN_12"/>
    <property type="match status" value="1"/>
</dbReference>
<evidence type="ECO:0000313" key="2">
    <source>
        <dbReference type="EMBL" id="SUX48778.1"/>
    </source>
</evidence>
<organism evidence="2 3">
    <name type="scientific">Chryseobacterium indoltheticum</name>
    <dbReference type="NCBI Taxonomy" id="254"/>
    <lineage>
        <taxon>Bacteria</taxon>
        <taxon>Pseudomonadati</taxon>
        <taxon>Bacteroidota</taxon>
        <taxon>Flavobacteriia</taxon>
        <taxon>Flavobacteriales</taxon>
        <taxon>Weeksellaceae</taxon>
        <taxon>Chryseobacterium group</taxon>
        <taxon>Chryseobacterium</taxon>
    </lineage>
</organism>
<feature type="domain" description="DUF4935" evidence="1">
    <location>
        <begin position="6"/>
        <end position="183"/>
    </location>
</feature>
<dbReference type="AlphaFoldDB" id="A0A381FQE1"/>
<dbReference type="EMBL" id="UFVR01000004">
    <property type="protein sequence ID" value="SUX48778.1"/>
    <property type="molecule type" value="Genomic_DNA"/>
</dbReference>
<reference evidence="2 3" key="1">
    <citation type="submission" date="2018-06" db="EMBL/GenBank/DDBJ databases">
        <authorList>
            <consortium name="Pathogen Informatics"/>
            <person name="Doyle S."/>
        </authorList>
    </citation>
    <scope>NUCLEOTIDE SEQUENCE [LARGE SCALE GENOMIC DNA]</scope>
    <source>
        <strain evidence="2 3">NCTC13532</strain>
    </source>
</reference>
<dbReference type="Proteomes" id="UP000254282">
    <property type="component" value="Unassembled WGS sequence"/>
</dbReference>
<dbReference type="InterPro" id="IPR032557">
    <property type="entry name" value="DUF4935"/>
</dbReference>
<name>A0A381FQE1_9FLAO</name>
<gene>
    <name evidence="2" type="ORF">NCTC13532_04389</name>
</gene>
<evidence type="ECO:0000259" key="1">
    <source>
        <dbReference type="Pfam" id="PF16289"/>
    </source>
</evidence>
<accession>A0A381FQE1</accession>
<protein>
    <recommendedName>
        <fullName evidence="1">DUF4935 domain-containing protein</fullName>
    </recommendedName>
</protein>
<dbReference type="RefSeq" id="WP_115621783.1">
    <property type="nucleotide sequence ID" value="NZ_UFVR01000004.1"/>
</dbReference>
<dbReference type="SUPFAM" id="SSF88723">
    <property type="entry name" value="PIN domain-like"/>
    <property type="match status" value="1"/>
</dbReference>
<evidence type="ECO:0000313" key="3">
    <source>
        <dbReference type="Proteomes" id="UP000254282"/>
    </source>
</evidence>